<dbReference type="PROSITE" id="PS50943">
    <property type="entry name" value="HTH_CROC1"/>
    <property type="match status" value="1"/>
</dbReference>
<comment type="caution">
    <text evidence="3">The sequence shown here is derived from an EMBL/GenBank/DDBJ whole genome shotgun (WGS) entry which is preliminary data.</text>
</comment>
<evidence type="ECO:0000259" key="2">
    <source>
        <dbReference type="PROSITE" id="PS50943"/>
    </source>
</evidence>
<evidence type="ECO:0000313" key="3">
    <source>
        <dbReference type="EMBL" id="MFD1718643.1"/>
    </source>
</evidence>
<evidence type="ECO:0000256" key="1">
    <source>
        <dbReference type="SAM" id="MobiDB-lite"/>
    </source>
</evidence>
<proteinExistence type="predicted"/>
<dbReference type="SUPFAM" id="SSF47413">
    <property type="entry name" value="lambda repressor-like DNA-binding domains"/>
    <property type="match status" value="1"/>
</dbReference>
<dbReference type="InterPro" id="IPR001387">
    <property type="entry name" value="Cro/C1-type_HTH"/>
</dbReference>
<organism evidence="3 4">
    <name type="scientific">Georgenia deserti</name>
    <dbReference type="NCBI Taxonomy" id="2093781"/>
    <lineage>
        <taxon>Bacteria</taxon>
        <taxon>Bacillati</taxon>
        <taxon>Actinomycetota</taxon>
        <taxon>Actinomycetes</taxon>
        <taxon>Micrococcales</taxon>
        <taxon>Bogoriellaceae</taxon>
        <taxon>Georgenia</taxon>
    </lineage>
</organism>
<feature type="domain" description="HTH cro/C1-type" evidence="2">
    <location>
        <begin position="39"/>
        <end position="86"/>
    </location>
</feature>
<dbReference type="SMART" id="SM00530">
    <property type="entry name" value="HTH_XRE"/>
    <property type="match status" value="1"/>
</dbReference>
<evidence type="ECO:0000313" key="4">
    <source>
        <dbReference type="Proteomes" id="UP001597277"/>
    </source>
</evidence>
<feature type="compositionally biased region" description="Basic and acidic residues" evidence="1">
    <location>
        <begin position="318"/>
        <end position="330"/>
    </location>
</feature>
<dbReference type="CDD" id="cd00093">
    <property type="entry name" value="HTH_XRE"/>
    <property type="match status" value="1"/>
</dbReference>
<dbReference type="PANTHER" id="PTHR35010:SF2">
    <property type="entry name" value="BLL4672 PROTEIN"/>
    <property type="match status" value="1"/>
</dbReference>
<dbReference type="InterPro" id="IPR041413">
    <property type="entry name" value="MLTR_LBD"/>
</dbReference>
<dbReference type="Proteomes" id="UP001597277">
    <property type="component" value="Unassembled WGS sequence"/>
</dbReference>
<dbReference type="Pfam" id="PF13560">
    <property type="entry name" value="HTH_31"/>
    <property type="match status" value="1"/>
</dbReference>
<sequence>MGHIDHRAEVREFLSSRRARLTPDQAGLPAYGGNRRVTGLRREEVAMLAGVSVDYYVRMERGNLAGASDGVLDALARALQLDEAEREHLMSLARVAGPSARRGRPRQATTVRPAVQQVLDAITGAPAWVRNGRQDIVAMNQLARALYAPVLIDPHRPANATRFVYLYPEAAREFFVDYDQIANDAAAVLHLEAGRNPHDRALIKLVGELSTQSELFRQRWASHDVSLHRSGVKRVRHPVVGQLDLDFESMDLPSEPGLVLNVYTAPAGSPTADGLAMLASWAATQDAEARLDTERAQVRENVARRDVTEHNLTGHPGPSEDVRSAEEFRS</sequence>
<dbReference type="Gene3D" id="1.10.260.40">
    <property type="entry name" value="lambda repressor-like DNA-binding domains"/>
    <property type="match status" value="1"/>
</dbReference>
<feature type="region of interest" description="Disordered" evidence="1">
    <location>
        <begin position="302"/>
        <end position="330"/>
    </location>
</feature>
<dbReference type="InterPro" id="IPR010982">
    <property type="entry name" value="Lambda_DNA-bd_dom_sf"/>
</dbReference>
<dbReference type="RefSeq" id="WP_388007335.1">
    <property type="nucleotide sequence ID" value="NZ_JBHUEE010000006.1"/>
</dbReference>
<dbReference type="PANTHER" id="PTHR35010">
    <property type="entry name" value="BLL4672 PROTEIN-RELATED"/>
    <property type="match status" value="1"/>
</dbReference>
<gene>
    <name evidence="3" type="ORF">ACFSE6_12415</name>
</gene>
<protein>
    <submittedName>
        <fullName evidence="3">Helix-turn-helix transcriptional regulator</fullName>
    </submittedName>
</protein>
<name>A0ABW4L5C3_9MICO</name>
<keyword evidence="4" id="KW-1185">Reference proteome</keyword>
<reference evidence="4" key="1">
    <citation type="journal article" date="2019" name="Int. J. Syst. Evol. Microbiol.">
        <title>The Global Catalogue of Microorganisms (GCM) 10K type strain sequencing project: providing services to taxonomists for standard genome sequencing and annotation.</title>
        <authorList>
            <consortium name="The Broad Institute Genomics Platform"/>
            <consortium name="The Broad Institute Genome Sequencing Center for Infectious Disease"/>
            <person name="Wu L."/>
            <person name="Ma J."/>
        </authorList>
    </citation>
    <scope>NUCLEOTIDE SEQUENCE [LARGE SCALE GENOMIC DNA]</scope>
    <source>
        <strain evidence="4">JCM 17130</strain>
    </source>
</reference>
<dbReference type="EMBL" id="JBHUEE010000006">
    <property type="protein sequence ID" value="MFD1718643.1"/>
    <property type="molecule type" value="Genomic_DNA"/>
</dbReference>
<accession>A0ABW4L5C3</accession>
<dbReference type="Pfam" id="PF17765">
    <property type="entry name" value="MLTR_LBD"/>
    <property type="match status" value="1"/>
</dbReference>
<dbReference type="Gene3D" id="3.30.450.180">
    <property type="match status" value="1"/>
</dbReference>